<dbReference type="InterPro" id="IPR004358">
    <property type="entry name" value="Sig_transdc_His_kin-like_C"/>
</dbReference>
<proteinExistence type="predicted"/>
<dbReference type="PRINTS" id="PR00344">
    <property type="entry name" value="BCTRLSENSOR"/>
</dbReference>
<dbReference type="FunFam" id="3.30.565.10:FF:000006">
    <property type="entry name" value="Sensor histidine kinase WalK"/>
    <property type="match status" value="1"/>
</dbReference>
<dbReference type="InterPro" id="IPR050398">
    <property type="entry name" value="HssS/ArlS-like"/>
</dbReference>
<keyword evidence="10" id="KW-0067">ATP-binding</keyword>
<gene>
    <name evidence="15" type="ORF">CBF32_08195</name>
</gene>
<dbReference type="InterPro" id="IPR036890">
    <property type="entry name" value="HATPase_C_sf"/>
</dbReference>
<evidence type="ECO:0000313" key="15">
    <source>
        <dbReference type="EMBL" id="RSU01498.1"/>
    </source>
</evidence>
<evidence type="ECO:0000256" key="12">
    <source>
        <dbReference type="ARBA" id="ARBA00023012"/>
    </source>
</evidence>
<evidence type="ECO:0000256" key="1">
    <source>
        <dbReference type="ARBA" id="ARBA00000085"/>
    </source>
</evidence>
<comment type="catalytic activity">
    <reaction evidence="1">
        <text>ATP + protein L-histidine = ADP + protein N-phospho-L-histidine.</text>
        <dbReference type="EC" id="2.7.13.3"/>
    </reaction>
</comment>
<keyword evidence="8" id="KW-0547">Nucleotide-binding</keyword>
<dbReference type="SMART" id="SM00304">
    <property type="entry name" value="HAMP"/>
    <property type="match status" value="1"/>
</dbReference>
<dbReference type="InterPro" id="IPR003594">
    <property type="entry name" value="HATPase_dom"/>
</dbReference>
<dbReference type="SUPFAM" id="SSF47384">
    <property type="entry name" value="Homodimeric domain of signal transducing histidine kinase"/>
    <property type="match status" value="1"/>
</dbReference>
<accession>A0A369AVA0</accession>
<dbReference type="FunFam" id="1.10.287.130:FF:000001">
    <property type="entry name" value="Two-component sensor histidine kinase"/>
    <property type="match status" value="1"/>
</dbReference>
<dbReference type="Proteomes" id="UP000288197">
    <property type="component" value="Unassembled WGS sequence"/>
</dbReference>
<keyword evidence="4" id="KW-1003">Cell membrane</keyword>
<reference evidence="15 16" key="1">
    <citation type="submission" date="2017-05" db="EMBL/GenBank/DDBJ databases">
        <title>Vagococcus spp. assemblies.</title>
        <authorList>
            <person name="Gulvik C.A."/>
        </authorList>
    </citation>
    <scope>NUCLEOTIDE SEQUENCE [LARGE SCALE GENOMIC DNA]</scope>
    <source>
        <strain evidence="15 16">NCFB 2497</strain>
    </source>
</reference>
<evidence type="ECO:0000313" key="16">
    <source>
        <dbReference type="Proteomes" id="UP000288197"/>
    </source>
</evidence>
<dbReference type="GO" id="GO:0000155">
    <property type="term" value="F:phosphorelay sensor kinase activity"/>
    <property type="evidence" value="ECO:0007669"/>
    <property type="project" value="InterPro"/>
</dbReference>
<evidence type="ECO:0000256" key="7">
    <source>
        <dbReference type="ARBA" id="ARBA00022692"/>
    </source>
</evidence>
<keyword evidence="9 15" id="KW-0418">Kinase</keyword>
<dbReference type="SUPFAM" id="SSF55874">
    <property type="entry name" value="ATPase domain of HSP90 chaperone/DNA topoisomerase II/histidine kinase"/>
    <property type="match status" value="1"/>
</dbReference>
<dbReference type="Gene3D" id="1.10.287.130">
    <property type="match status" value="1"/>
</dbReference>
<dbReference type="Pfam" id="PF02518">
    <property type="entry name" value="HATPase_c"/>
    <property type="match status" value="1"/>
</dbReference>
<dbReference type="EMBL" id="NGJX01000007">
    <property type="protein sequence ID" value="RSU01498.1"/>
    <property type="molecule type" value="Genomic_DNA"/>
</dbReference>
<evidence type="ECO:0000256" key="3">
    <source>
        <dbReference type="ARBA" id="ARBA00012438"/>
    </source>
</evidence>
<keyword evidence="16" id="KW-1185">Reference proteome</keyword>
<keyword evidence="12" id="KW-0902">Two-component regulatory system</keyword>
<protein>
    <recommendedName>
        <fullName evidence="3">histidine kinase</fullName>
        <ecNumber evidence="3">2.7.13.3</ecNumber>
    </recommendedName>
</protein>
<keyword evidence="11 14" id="KW-1133">Transmembrane helix</keyword>
<dbReference type="Pfam" id="PF00672">
    <property type="entry name" value="HAMP"/>
    <property type="match status" value="1"/>
</dbReference>
<dbReference type="EC" id="2.7.13.3" evidence="3"/>
<dbReference type="Pfam" id="PF00512">
    <property type="entry name" value="HisKA"/>
    <property type="match status" value="1"/>
</dbReference>
<dbReference type="OrthoDB" id="3436at2"/>
<comment type="caution">
    <text evidence="15">The sequence shown here is derived from an EMBL/GenBank/DDBJ whole genome shotgun (WGS) entry which is preliminary data.</text>
</comment>
<dbReference type="SMART" id="SM00387">
    <property type="entry name" value="HATPase_c"/>
    <property type="match status" value="1"/>
</dbReference>
<comment type="subcellular location">
    <subcellularLocation>
        <location evidence="2">Cell membrane</location>
        <topology evidence="2">Multi-pass membrane protein</topology>
    </subcellularLocation>
</comment>
<sequence length="475" mass="54336">MRYLLQQMIAFFAIILTVLLIFGMFFTQFTKTTVKQTSYDQLRAYANTITDNMREQGWTLKESLDTTSAVAKNQNVYFYYLSTDRTATYPKNIEGSNASNIISDSELKDLEKGEYIQKTVIDSIGDKKTTMAMHVQPLFDASNWNFEGILIVWQPNSNIEESVGLLTQNLFKGFIISTVIALIISYILAKFQVNRINRMRKATKQIADGNFDVHLDVKNNDELDDLAEDFNQMAVALKDSHIEIDRQEERRRNFMADVAHEMRTPLTTINGLLEGLAFNAIPENQKDRCISLMQNETRRLIRLVNENLDYEKILTNQITIAIQKLNGTEILENVIEQLDKKAQEKNDQLILETIEPVDVYADYDRFVQVMVNVITNAIQFTEDGQIRIGITRGYMETIVTISDTGIGMSEEQVKNIWDRYYKADPSRKNTKYGESGLGLSIVDQLVKLHGGTIKVESKLDEGTTFTITFPDQQPN</sequence>
<dbReference type="SMART" id="SM00388">
    <property type="entry name" value="HisKA"/>
    <property type="match status" value="1"/>
</dbReference>
<dbReference type="GeneID" id="63146660"/>
<dbReference type="InterPro" id="IPR003660">
    <property type="entry name" value="HAMP_dom"/>
</dbReference>
<keyword evidence="5" id="KW-0597">Phosphoprotein</keyword>
<name>A0A369AVA0_9ENTE</name>
<evidence type="ECO:0000256" key="5">
    <source>
        <dbReference type="ARBA" id="ARBA00022553"/>
    </source>
</evidence>
<dbReference type="AlphaFoldDB" id="A0A369AVA0"/>
<evidence type="ECO:0000256" key="9">
    <source>
        <dbReference type="ARBA" id="ARBA00022777"/>
    </source>
</evidence>
<dbReference type="GO" id="GO:0005524">
    <property type="term" value="F:ATP binding"/>
    <property type="evidence" value="ECO:0007669"/>
    <property type="project" value="UniProtKB-KW"/>
</dbReference>
<dbReference type="InterPro" id="IPR005467">
    <property type="entry name" value="His_kinase_dom"/>
</dbReference>
<dbReference type="PANTHER" id="PTHR45528:SF1">
    <property type="entry name" value="SENSOR HISTIDINE KINASE CPXA"/>
    <property type="match status" value="1"/>
</dbReference>
<evidence type="ECO:0000256" key="6">
    <source>
        <dbReference type="ARBA" id="ARBA00022679"/>
    </source>
</evidence>
<dbReference type="CDD" id="cd00082">
    <property type="entry name" value="HisKA"/>
    <property type="match status" value="1"/>
</dbReference>
<dbReference type="PANTHER" id="PTHR45528">
    <property type="entry name" value="SENSOR HISTIDINE KINASE CPXA"/>
    <property type="match status" value="1"/>
</dbReference>
<evidence type="ECO:0000256" key="14">
    <source>
        <dbReference type="SAM" id="Phobius"/>
    </source>
</evidence>
<dbReference type="Gene3D" id="6.10.340.10">
    <property type="match status" value="1"/>
</dbReference>
<dbReference type="PROSITE" id="PS50885">
    <property type="entry name" value="HAMP"/>
    <property type="match status" value="1"/>
</dbReference>
<evidence type="ECO:0000256" key="4">
    <source>
        <dbReference type="ARBA" id="ARBA00022475"/>
    </source>
</evidence>
<evidence type="ECO:0000256" key="10">
    <source>
        <dbReference type="ARBA" id="ARBA00022840"/>
    </source>
</evidence>
<dbReference type="InterPro" id="IPR003661">
    <property type="entry name" value="HisK_dim/P_dom"/>
</dbReference>
<keyword evidence="6" id="KW-0808">Transferase</keyword>
<organism evidence="15 16">
    <name type="scientific">Vagococcus fluvialis</name>
    <dbReference type="NCBI Taxonomy" id="2738"/>
    <lineage>
        <taxon>Bacteria</taxon>
        <taxon>Bacillati</taxon>
        <taxon>Bacillota</taxon>
        <taxon>Bacilli</taxon>
        <taxon>Lactobacillales</taxon>
        <taxon>Enterococcaceae</taxon>
        <taxon>Vagococcus</taxon>
    </lineage>
</organism>
<dbReference type="GO" id="GO:0005886">
    <property type="term" value="C:plasma membrane"/>
    <property type="evidence" value="ECO:0007669"/>
    <property type="project" value="UniProtKB-SubCell"/>
</dbReference>
<keyword evidence="7 14" id="KW-0812">Transmembrane</keyword>
<dbReference type="CDD" id="cd06225">
    <property type="entry name" value="HAMP"/>
    <property type="match status" value="1"/>
</dbReference>
<dbReference type="InterPro" id="IPR036097">
    <property type="entry name" value="HisK_dim/P_sf"/>
</dbReference>
<feature type="transmembrane region" description="Helical" evidence="14">
    <location>
        <begin position="170"/>
        <end position="189"/>
    </location>
</feature>
<dbReference type="PROSITE" id="PS50109">
    <property type="entry name" value="HIS_KIN"/>
    <property type="match status" value="1"/>
</dbReference>
<dbReference type="SUPFAM" id="SSF158472">
    <property type="entry name" value="HAMP domain-like"/>
    <property type="match status" value="1"/>
</dbReference>
<feature type="transmembrane region" description="Helical" evidence="14">
    <location>
        <begin position="9"/>
        <end position="29"/>
    </location>
</feature>
<evidence type="ECO:0000256" key="11">
    <source>
        <dbReference type="ARBA" id="ARBA00022989"/>
    </source>
</evidence>
<dbReference type="Gene3D" id="3.30.565.10">
    <property type="entry name" value="Histidine kinase-like ATPase, C-terminal domain"/>
    <property type="match status" value="1"/>
</dbReference>
<dbReference type="RefSeq" id="WP_114289831.1">
    <property type="nucleotide sequence ID" value="NZ_CP081461.1"/>
</dbReference>
<keyword evidence="13 14" id="KW-0472">Membrane</keyword>
<evidence type="ECO:0000256" key="13">
    <source>
        <dbReference type="ARBA" id="ARBA00023136"/>
    </source>
</evidence>
<evidence type="ECO:0000256" key="8">
    <source>
        <dbReference type="ARBA" id="ARBA00022741"/>
    </source>
</evidence>
<evidence type="ECO:0000256" key="2">
    <source>
        <dbReference type="ARBA" id="ARBA00004651"/>
    </source>
</evidence>